<evidence type="ECO:0000256" key="5">
    <source>
        <dbReference type="ARBA" id="ARBA00022989"/>
    </source>
</evidence>
<keyword evidence="3 7" id="KW-0812">Transmembrane</keyword>
<feature type="non-terminal residue" evidence="9">
    <location>
        <position position="1"/>
    </location>
</feature>
<feature type="transmembrane region" description="Helical" evidence="7">
    <location>
        <begin position="28"/>
        <end position="50"/>
    </location>
</feature>
<dbReference type="OrthoDB" id="40134at2759"/>
<dbReference type="GO" id="GO:0006865">
    <property type="term" value="P:amino acid transport"/>
    <property type="evidence" value="ECO:0007669"/>
    <property type="project" value="UniProtKB-KW"/>
</dbReference>
<sequence>EGSDEGTSKPERDLESWLPVTGSRKGKWWYATFHNVTAMVGAGVLGLPFAMSQLGWFPGIFLLVFSWLITLYTLWQLVQLHEEVPGKRFDRYHQLGQHALGNTLGYWIVAPQQAMVQASSDIVYMVTGGKSLHKSLELAMPHGMSLTKSHCILIFAAIQLVLSQLPNFNSLSCISFLAAFMSFWCVPKLYPGGRHHYSFISFAASIIKGGHNHPSYGPRSPSESDQAFGVLNALGTIAFAYAGHSVVLEIQATIPSTPEKPSTKPMWHGVVGAYIIVILCYLSVAIAGYWAFGNLVQDDVLISLDKPDWLIAIANSMVFFHVVGSYQVFAMPIFDLIESSLVRRLNLAPGRILRIWSRSAYVCT</sequence>
<evidence type="ECO:0000256" key="4">
    <source>
        <dbReference type="ARBA" id="ARBA00022970"/>
    </source>
</evidence>
<feature type="transmembrane region" description="Helical" evidence="7">
    <location>
        <begin position="270"/>
        <end position="292"/>
    </location>
</feature>
<dbReference type="PANTHER" id="PTHR48017">
    <property type="entry name" value="OS05G0424000 PROTEIN-RELATED"/>
    <property type="match status" value="1"/>
</dbReference>
<organism evidence="9 10">
    <name type="scientific">Colocasia esculenta</name>
    <name type="common">Wild taro</name>
    <name type="synonym">Arum esculentum</name>
    <dbReference type="NCBI Taxonomy" id="4460"/>
    <lineage>
        <taxon>Eukaryota</taxon>
        <taxon>Viridiplantae</taxon>
        <taxon>Streptophyta</taxon>
        <taxon>Embryophyta</taxon>
        <taxon>Tracheophyta</taxon>
        <taxon>Spermatophyta</taxon>
        <taxon>Magnoliopsida</taxon>
        <taxon>Liliopsida</taxon>
        <taxon>Araceae</taxon>
        <taxon>Aroideae</taxon>
        <taxon>Colocasieae</taxon>
        <taxon>Colocasia</taxon>
    </lineage>
</organism>
<keyword evidence="4" id="KW-0029">Amino-acid transport</keyword>
<protein>
    <recommendedName>
        <fullName evidence="8">Amino acid transporter transmembrane domain-containing protein</fullName>
    </recommendedName>
</protein>
<evidence type="ECO:0000313" key="10">
    <source>
        <dbReference type="Proteomes" id="UP000652761"/>
    </source>
</evidence>
<evidence type="ECO:0000256" key="1">
    <source>
        <dbReference type="ARBA" id="ARBA00004370"/>
    </source>
</evidence>
<dbReference type="AlphaFoldDB" id="A0A843X4H0"/>
<comment type="subcellular location">
    <subcellularLocation>
        <location evidence="1">Membrane</location>
    </subcellularLocation>
</comment>
<evidence type="ECO:0000256" key="3">
    <source>
        <dbReference type="ARBA" id="ARBA00022692"/>
    </source>
</evidence>
<reference evidence="9" key="1">
    <citation type="submission" date="2017-07" db="EMBL/GenBank/DDBJ databases">
        <title>Taro Niue Genome Assembly and Annotation.</title>
        <authorList>
            <person name="Atibalentja N."/>
            <person name="Keating K."/>
            <person name="Fields C.J."/>
        </authorList>
    </citation>
    <scope>NUCLEOTIDE SEQUENCE</scope>
    <source>
        <strain evidence="9">Niue_2</strain>
        <tissue evidence="9">Leaf</tissue>
    </source>
</reference>
<dbReference type="GO" id="GO:0016020">
    <property type="term" value="C:membrane"/>
    <property type="evidence" value="ECO:0007669"/>
    <property type="project" value="UniProtKB-SubCell"/>
</dbReference>
<feature type="transmembrane region" description="Helical" evidence="7">
    <location>
        <begin position="56"/>
        <end position="78"/>
    </location>
</feature>
<evidence type="ECO:0000256" key="7">
    <source>
        <dbReference type="SAM" id="Phobius"/>
    </source>
</evidence>
<accession>A0A843X4H0</accession>
<evidence type="ECO:0000256" key="6">
    <source>
        <dbReference type="ARBA" id="ARBA00023136"/>
    </source>
</evidence>
<evidence type="ECO:0000256" key="2">
    <source>
        <dbReference type="ARBA" id="ARBA00022448"/>
    </source>
</evidence>
<keyword evidence="2" id="KW-0813">Transport</keyword>
<feature type="domain" description="Amino acid transporter transmembrane" evidence="8">
    <location>
        <begin position="25"/>
        <end position="362"/>
    </location>
</feature>
<name>A0A843X4H0_COLES</name>
<keyword evidence="6 7" id="KW-0472">Membrane</keyword>
<gene>
    <name evidence="9" type="ORF">Taro_045241</name>
</gene>
<feature type="transmembrane region" description="Helical" evidence="7">
    <location>
        <begin position="312"/>
        <end position="334"/>
    </location>
</feature>
<dbReference type="Proteomes" id="UP000652761">
    <property type="component" value="Unassembled WGS sequence"/>
</dbReference>
<proteinExistence type="predicted"/>
<keyword evidence="10" id="KW-1185">Reference proteome</keyword>
<comment type="caution">
    <text evidence="9">The sequence shown here is derived from an EMBL/GenBank/DDBJ whole genome shotgun (WGS) entry which is preliminary data.</text>
</comment>
<evidence type="ECO:0000259" key="8">
    <source>
        <dbReference type="Pfam" id="PF01490"/>
    </source>
</evidence>
<dbReference type="InterPro" id="IPR013057">
    <property type="entry name" value="AA_transpt_TM"/>
</dbReference>
<keyword evidence="5 7" id="KW-1133">Transmembrane helix</keyword>
<dbReference type="Pfam" id="PF01490">
    <property type="entry name" value="Aa_trans"/>
    <property type="match status" value="1"/>
</dbReference>
<dbReference type="EMBL" id="NMUH01005272">
    <property type="protein sequence ID" value="MQM12324.1"/>
    <property type="molecule type" value="Genomic_DNA"/>
</dbReference>
<evidence type="ECO:0000313" key="9">
    <source>
        <dbReference type="EMBL" id="MQM12324.1"/>
    </source>
</evidence>